<evidence type="ECO:0000256" key="7">
    <source>
        <dbReference type="ARBA" id="ARBA00022765"/>
    </source>
</evidence>
<comment type="catalytic activity">
    <reaction evidence="14 15">
        <text>L-arginyl-[protein] + NAD(+) = N(omega)-(ADP-D-ribosyl)-L-arginyl-[protein] + nicotinamide + H(+)</text>
        <dbReference type="Rhea" id="RHEA:19149"/>
        <dbReference type="Rhea" id="RHEA-COMP:10532"/>
        <dbReference type="Rhea" id="RHEA-COMP:15087"/>
        <dbReference type="ChEBI" id="CHEBI:15378"/>
        <dbReference type="ChEBI" id="CHEBI:17154"/>
        <dbReference type="ChEBI" id="CHEBI:29965"/>
        <dbReference type="ChEBI" id="CHEBI:57540"/>
        <dbReference type="ChEBI" id="CHEBI:142554"/>
        <dbReference type="EC" id="2.4.2.31"/>
    </reaction>
</comment>
<dbReference type="GO" id="GO:0106274">
    <property type="term" value="F:NAD+-protein-arginine ADP-ribosyltransferase activity"/>
    <property type="evidence" value="ECO:0007669"/>
    <property type="project" value="UniProtKB-EC"/>
</dbReference>
<comment type="similarity">
    <text evidence="12">Belongs to the ARTD/PARP family.</text>
</comment>
<dbReference type="PROSITE" id="PS51060">
    <property type="entry name" value="PARP_ALPHA_HD"/>
    <property type="match status" value="1"/>
</dbReference>
<dbReference type="SUPFAM" id="SSF47587">
    <property type="entry name" value="Domain of poly(ADP-ribose) polymerase"/>
    <property type="match status" value="1"/>
</dbReference>
<dbReference type="Pfam" id="PF00533">
    <property type="entry name" value="BRCT"/>
    <property type="match status" value="1"/>
</dbReference>
<evidence type="ECO:0000256" key="15">
    <source>
        <dbReference type="RuleBase" id="RU361228"/>
    </source>
</evidence>
<dbReference type="Pfam" id="PF02877">
    <property type="entry name" value="PARP_reg"/>
    <property type="match status" value="1"/>
</dbReference>
<dbReference type="PROSITE" id="PS50172">
    <property type="entry name" value="BRCT"/>
    <property type="match status" value="1"/>
</dbReference>
<evidence type="ECO:0000256" key="8">
    <source>
        <dbReference type="ARBA" id="ARBA00022771"/>
    </source>
</evidence>
<dbReference type="InterPro" id="IPR049296">
    <property type="entry name" value="PARP1-like_PADR1_N"/>
</dbReference>
<organism evidence="22 23">
    <name type="scientific">Polarella glacialis</name>
    <name type="common">Dinoflagellate</name>
    <dbReference type="NCBI Taxonomy" id="89957"/>
    <lineage>
        <taxon>Eukaryota</taxon>
        <taxon>Sar</taxon>
        <taxon>Alveolata</taxon>
        <taxon>Dinophyceae</taxon>
        <taxon>Suessiales</taxon>
        <taxon>Suessiaceae</taxon>
        <taxon>Polarella</taxon>
    </lineage>
</organism>
<protein>
    <recommendedName>
        <fullName evidence="15">NAD(P)(+)--arginine ADP-ribosyltransferase</fullName>
        <ecNumber evidence="15">2.4.2.31</ecNumber>
    </recommendedName>
    <alternativeName>
        <fullName evidence="15">Mono(ADP-ribosyl)transferase</fullName>
    </alternativeName>
</protein>
<dbReference type="PROSITE" id="PS50064">
    <property type="entry name" value="ZF_PARP_2"/>
    <property type="match status" value="1"/>
</dbReference>
<evidence type="ECO:0000256" key="5">
    <source>
        <dbReference type="ARBA" id="ARBA00022695"/>
    </source>
</evidence>
<dbReference type="SUPFAM" id="SSF142921">
    <property type="entry name" value="WGR domain-like"/>
    <property type="match status" value="1"/>
</dbReference>
<dbReference type="Gene3D" id="3.90.176.10">
    <property type="entry name" value="Toxin ADP-ribosyltransferase, Chain A, domain 1"/>
    <property type="match status" value="1"/>
</dbReference>
<evidence type="ECO:0000259" key="19">
    <source>
        <dbReference type="PROSITE" id="PS50800"/>
    </source>
</evidence>
<dbReference type="InterPro" id="IPR001510">
    <property type="entry name" value="Znf_PARP"/>
</dbReference>
<evidence type="ECO:0000313" key="23">
    <source>
        <dbReference type="Proteomes" id="UP000626109"/>
    </source>
</evidence>
<dbReference type="SUPFAM" id="SSF52113">
    <property type="entry name" value="BRCT domain"/>
    <property type="match status" value="1"/>
</dbReference>
<dbReference type="PANTHER" id="PTHR10459">
    <property type="entry name" value="DNA LIGASE"/>
    <property type="match status" value="1"/>
</dbReference>
<dbReference type="Proteomes" id="UP000626109">
    <property type="component" value="Unassembled WGS sequence"/>
</dbReference>
<dbReference type="PROSITE" id="PS52007">
    <property type="entry name" value="PADR1"/>
    <property type="match status" value="1"/>
</dbReference>
<comment type="similarity">
    <text evidence="2 15">Belongs to the Arg-specific ADP-ribosyltransferase family.</text>
</comment>
<dbReference type="SMART" id="SM01335">
    <property type="entry name" value="PADR1"/>
    <property type="match status" value="1"/>
</dbReference>
<dbReference type="GO" id="GO:0005730">
    <property type="term" value="C:nucleolus"/>
    <property type="evidence" value="ECO:0007669"/>
    <property type="project" value="TreeGrafter"/>
</dbReference>
<feature type="domain" description="WGR" evidence="21">
    <location>
        <begin position="589"/>
        <end position="693"/>
    </location>
</feature>
<feature type="compositionally biased region" description="Low complexity" evidence="16">
    <location>
        <begin position="718"/>
        <end position="731"/>
    </location>
</feature>
<feature type="compositionally biased region" description="Low complexity" evidence="16">
    <location>
        <begin position="72"/>
        <end position="82"/>
    </location>
</feature>
<dbReference type="InterPro" id="IPR036361">
    <property type="entry name" value="SAP_dom_sf"/>
</dbReference>
<comment type="catalytic activity">
    <reaction evidence="13">
        <text>NAD(+) + (ADP-D-ribosyl)n-acceptor = nicotinamide + (ADP-D-ribosyl)n+1-acceptor + H(+).</text>
        <dbReference type="EC" id="2.4.2.30"/>
    </reaction>
</comment>
<evidence type="ECO:0000256" key="3">
    <source>
        <dbReference type="ARBA" id="ARBA00022676"/>
    </source>
</evidence>
<dbReference type="InterPro" id="IPR001357">
    <property type="entry name" value="BRCT_dom"/>
</dbReference>
<evidence type="ECO:0000256" key="9">
    <source>
        <dbReference type="ARBA" id="ARBA00022833"/>
    </source>
</evidence>
<proteinExistence type="inferred from homology"/>
<keyword evidence="10 15" id="KW-0520">NAD</keyword>
<evidence type="ECO:0000256" key="13">
    <source>
        <dbReference type="ARBA" id="ARBA00033987"/>
    </source>
</evidence>
<dbReference type="InterPro" id="IPR000768">
    <property type="entry name" value="ART"/>
</dbReference>
<evidence type="ECO:0000259" key="18">
    <source>
        <dbReference type="PROSITE" id="PS50172"/>
    </source>
</evidence>
<evidence type="ECO:0000256" key="16">
    <source>
        <dbReference type="SAM" id="MobiDB-lite"/>
    </source>
</evidence>
<dbReference type="Pfam" id="PF01129">
    <property type="entry name" value="ART"/>
    <property type="match status" value="1"/>
</dbReference>
<dbReference type="InterPro" id="IPR008893">
    <property type="entry name" value="WGR_domain"/>
</dbReference>
<dbReference type="Pfam" id="PF21728">
    <property type="entry name" value="PADR1_N"/>
    <property type="match status" value="1"/>
</dbReference>
<dbReference type="GO" id="GO:0003677">
    <property type="term" value="F:DNA binding"/>
    <property type="evidence" value="ECO:0007669"/>
    <property type="project" value="InterPro"/>
</dbReference>
<dbReference type="CDD" id="cd08001">
    <property type="entry name" value="WGR_PARP1_like"/>
    <property type="match status" value="1"/>
</dbReference>
<feature type="non-terminal residue" evidence="22">
    <location>
        <position position="1"/>
    </location>
</feature>
<keyword evidence="7" id="KW-0013">ADP-ribosylation</keyword>
<evidence type="ECO:0000256" key="1">
    <source>
        <dbReference type="ARBA" id="ARBA00004123"/>
    </source>
</evidence>
<dbReference type="EMBL" id="CAJNNW010031621">
    <property type="protein sequence ID" value="CAE8708235.1"/>
    <property type="molecule type" value="Genomic_DNA"/>
</dbReference>
<dbReference type="Gene3D" id="3.40.50.10190">
    <property type="entry name" value="BRCT domain"/>
    <property type="match status" value="1"/>
</dbReference>
<dbReference type="InterPro" id="IPR036616">
    <property type="entry name" value="Poly(ADP-ribose)pol_reg_dom_sf"/>
</dbReference>
<comment type="subcellular location">
    <subcellularLocation>
        <location evidence="1">Nucleus</location>
    </subcellularLocation>
</comment>
<feature type="region of interest" description="Disordered" evidence="16">
    <location>
        <begin position="704"/>
        <end position="734"/>
    </location>
</feature>
<keyword evidence="5" id="KW-0548">Nucleotidyltransferase</keyword>
<dbReference type="Gene3D" id="1.10.720.30">
    <property type="entry name" value="SAP domain"/>
    <property type="match status" value="1"/>
</dbReference>
<dbReference type="InterPro" id="IPR036957">
    <property type="entry name" value="Znf_PARP_sf"/>
</dbReference>
<evidence type="ECO:0000256" key="11">
    <source>
        <dbReference type="ARBA" id="ARBA00023242"/>
    </source>
</evidence>
<feature type="region of interest" description="Disordered" evidence="16">
    <location>
        <begin position="61"/>
        <end position="203"/>
    </location>
</feature>
<dbReference type="SUPFAM" id="SSF56399">
    <property type="entry name" value="ADP-ribosylation"/>
    <property type="match status" value="1"/>
</dbReference>
<sequence length="1024" mass="109987">MAPKRGEKAASTNDNGADEDWETWPAPKLKARLQELGLTSSGSKQALLDRLRACTAAALEKQKEAVPKKRAAAAPKAAAAPEQPEPKRAKAAAKAALPASSSAVGALPAAEEADAKSGGRAKAKAKAKGRAAAEQTSKQQEPEEEKEEGGEEEAAPKARGGAKAKAEPAGRANAKADVKASASSAKAPEELKATSGAQQPPASCMKDGVFYEDGEFCAEYAKSARSMCRKCGEKIDSGALRLGKLVPSTKFDGKETQWQHVSCFLSGNQLPSALELIAGFSTLRPEDQEEIAKVVPQGGGETGAGDAAIKAQNKKVFEVQDLLAELSEAELKEMAELNGYPTAKLRVSATLLELCADGIMFGACGICEVCSSEGDEQRRAPVLLNGEFYKCTGWVTTHLKCSFQTQSPVRSVWQLTPAAKKVGSGKLGKRKLKTCDRLFSTKLSEDGEERASAEQERNTPKPVLLGINIFLGKGFPAAKKTKLTALIKDNGGLVVDTLNQATSFVVSTAALAEKEPKDVAEAKECGVPGVPEEFLTELIEAGSVRDMAPHLLWGESRRQFKVIEETAMAKFIEKDGVAMDSDVGELADRVHVLVDRSEKRVYTEMMSLTDLVSGANSFYTLHVLESDHDGGDPCYWLFRKWGRIGVSQGGTKLEEFGANKGQAIKLFCKLYLEKTGNSFGHKSSEFVQKPGKFGRVDVAHKALQSGTKKPCTESNRVGSSETGSGETSQGQPLGQLSKAQIEKGDRVLDGVESALAEGAEGPVLTARLRALSAEYYALIPHNFGLRSPPAITNQELLGAEKALLQFYLRMGFEELGGEEEQKLAPIAGVMELELPKTLAAASKHICAQKDIKSCTAKGKKLDDKNAGKPVKPMNQELYGAVLLYTSNAIYKQLNKALRDEDREQVKAYFAYLRLLFEACGRLPTKSCTLWRGVGVDLLKAYKVGSTVTWWGVSSCTSDQKVAQDFTNGCGDQSTLLTVETETACNISEVSFYANESESILLPGTQLLVLSAERKGKQAHIRLKE</sequence>
<keyword evidence="8" id="KW-0863">Zinc-finger</keyword>
<dbReference type="PROSITE" id="PS51996">
    <property type="entry name" value="TR_MART"/>
    <property type="match status" value="1"/>
</dbReference>
<dbReference type="Pfam" id="PF08063">
    <property type="entry name" value="Zn_ribbon_PADR1"/>
    <property type="match status" value="1"/>
</dbReference>
<evidence type="ECO:0000313" key="22">
    <source>
        <dbReference type="EMBL" id="CAE8708235.1"/>
    </source>
</evidence>
<comment type="caution">
    <text evidence="22">The sequence shown here is derived from an EMBL/GenBank/DDBJ whole genome shotgun (WGS) entry which is preliminary data.</text>
</comment>
<evidence type="ECO:0000256" key="12">
    <source>
        <dbReference type="ARBA" id="ARBA00024347"/>
    </source>
</evidence>
<dbReference type="GO" id="GO:0003950">
    <property type="term" value="F:NAD+ poly-ADP-ribosyltransferase activity"/>
    <property type="evidence" value="ECO:0007669"/>
    <property type="project" value="UniProtKB-EC"/>
</dbReference>
<evidence type="ECO:0000256" key="4">
    <source>
        <dbReference type="ARBA" id="ARBA00022679"/>
    </source>
</evidence>
<dbReference type="InterPro" id="IPR050800">
    <property type="entry name" value="ARTD/PARP"/>
</dbReference>
<feature type="compositionally biased region" description="Polar residues" evidence="16">
    <location>
        <begin position="704"/>
        <end position="717"/>
    </location>
</feature>
<feature type="domain" description="BRCT" evidence="18">
    <location>
        <begin position="459"/>
        <end position="552"/>
    </location>
</feature>
<evidence type="ECO:0000256" key="14">
    <source>
        <dbReference type="ARBA" id="ARBA00047597"/>
    </source>
</evidence>
<dbReference type="SUPFAM" id="SSF57716">
    <property type="entry name" value="Glucocorticoid receptor-like (DNA-binding domain)"/>
    <property type="match status" value="1"/>
</dbReference>
<feature type="compositionally biased region" description="Low complexity" evidence="16">
    <location>
        <begin position="92"/>
        <end position="103"/>
    </location>
</feature>
<evidence type="ECO:0000256" key="6">
    <source>
        <dbReference type="ARBA" id="ARBA00022723"/>
    </source>
</evidence>
<accession>A0A813KMR4</accession>
<dbReference type="PROSITE" id="PS51977">
    <property type="entry name" value="WGR"/>
    <property type="match status" value="1"/>
</dbReference>
<name>A0A813KMR4_POLGL</name>
<dbReference type="Gene3D" id="3.90.640.80">
    <property type="match status" value="1"/>
</dbReference>
<dbReference type="PANTHER" id="PTHR10459:SF60">
    <property type="entry name" value="POLY [ADP-RIBOSE] POLYMERASE 2"/>
    <property type="match status" value="1"/>
</dbReference>
<dbReference type="GO" id="GO:0008270">
    <property type="term" value="F:zinc ion binding"/>
    <property type="evidence" value="ECO:0007669"/>
    <property type="project" value="UniProtKB-KW"/>
</dbReference>
<evidence type="ECO:0000256" key="10">
    <source>
        <dbReference type="ARBA" id="ARBA00023027"/>
    </source>
</evidence>
<feature type="region of interest" description="Disordered" evidence="16">
    <location>
        <begin position="1"/>
        <end position="23"/>
    </location>
</feature>
<keyword evidence="15" id="KW-0521">NADP</keyword>
<keyword evidence="9" id="KW-0862">Zinc</keyword>
<feature type="domain" description="PARP alpha-helical" evidence="20">
    <location>
        <begin position="696"/>
        <end position="818"/>
    </location>
</feature>
<dbReference type="InterPro" id="IPR036930">
    <property type="entry name" value="WGR_dom_sf"/>
</dbReference>
<evidence type="ECO:0000259" key="17">
    <source>
        <dbReference type="PROSITE" id="PS50064"/>
    </source>
</evidence>
<dbReference type="PROSITE" id="PS50800">
    <property type="entry name" value="SAP"/>
    <property type="match status" value="1"/>
</dbReference>
<dbReference type="GO" id="GO:0070212">
    <property type="term" value="P:protein poly-ADP-ribosylation"/>
    <property type="evidence" value="ECO:0007669"/>
    <property type="project" value="TreeGrafter"/>
</dbReference>
<evidence type="ECO:0000256" key="2">
    <source>
        <dbReference type="ARBA" id="ARBA00009558"/>
    </source>
</evidence>
<keyword evidence="11" id="KW-0539">Nucleus</keyword>
<feature type="domain" description="PARP-type" evidence="17">
    <location>
        <begin position="216"/>
        <end position="299"/>
    </location>
</feature>
<feature type="domain" description="SAP" evidence="19">
    <location>
        <begin position="21"/>
        <end position="55"/>
    </location>
</feature>
<feature type="compositionally biased region" description="Basic and acidic residues" evidence="16">
    <location>
        <begin position="164"/>
        <end position="178"/>
    </location>
</feature>
<dbReference type="InterPro" id="IPR004102">
    <property type="entry name" value="Poly(ADP-ribose)pol_reg_dom"/>
</dbReference>
<dbReference type="SMART" id="SM00773">
    <property type="entry name" value="WGR"/>
    <property type="match status" value="1"/>
</dbReference>
<dbReference type="AlphaFoldDB" id="A0A813KMR4"/>
<dbReference type="GO" id="GO:0016779">
    <property type="term" value="F:nucleotidyltransferase activity"/>
    <property type="evidence" value="ECO:0007669"/>
    <property type="project" value="UniProtKB-KW"/>
</dbReference>
<dbReference type="SMART" id="SM00292">
    <property type="entry name" value="BRCT"/>
    <property type="match status" value="1"/>
</dbReference>
<dbReference type="Pfam" id="PF00645">
    <property type="entry name" value="zf-PARP"/>
    <property type="match status" value="1"/>
</dbReference>
<keyword evidence="3 15" id="KW-0328">Glycosyltransferase</keyword>
<feature type="compositionally biased region" description="Basic residues" evidence="16">
    <location>
        <begin position="119"/>
        <end position="129"/>
    </location>
</feature>
<dbReference type="GO" id="GO:0006302">
    <property type="term" value="P:double-strand break repair"/>
    <property type="evidence" value="ECO:0007669"/>
    <property type="project" value="TreeGrafter"/>
</dbReference>
<dbReference type="InterPro" id="IPR012982">
    <property type="entry name" value="PARP1-like_PADR1_Zn_ribbon"/>
</dbReference>
<dbReference type="InterPro" id="IPR003034">
    <property type="entry name" value="SAP_dom"/>
</dbReference>
<dbReference type="SMART" id="SM01336">
    <property type="entry name" value="zf-PARP"/>
    <property type="match status" value="1"/>
</dbReference>
<dbReference type="Pfam" id="PF05406">
    <property type="entry name" value="WGR"/>
    <property type="match status" value="1"/>
</dbReference>
<dbReference type="InterPro" id="IPR036420">
    <property type="entry name" value="BRCT_dom_sf"/>
</dbReference>
<reference evidence="22" key="1">
    <citation type="submission" date="2021-02" db="EMBL/GenBank/DDBJ databases">
        <authorList>
            <person name="Dougan E. K."/>
            <person name="Rhodes N."/>
            <person name="Thang M."/>
            <person name="Chan C."/>
        </authorList>
    </citation>
    <scope>NUCLEOTIDE SEQUENCE</scope>
</reference>
<gene>
    <name evidence="22" type="ORF">PGLA2088_LOCUS34854</name>
</gene>
<evidence type="ECO:0000259" key="21">
    <source>
        <dbReference type="PROSITE" id="PS51977"/>
    </source>
</evidence>
<dbReference type="Gene3D" id="3.30.1740.10">
    <property type="entry name" value="Zinc finger, PARP-type"/>
    <property type="match status" value="1"/>
</dbReference>
<feature type="compositionally biased region" description="Acidic residues" evidence="16">
    <location>
        <begin position="142"/>
        <end position="153"/>
    </location>
</feature>
<dbReference type="EC" id="2.4.2.31" evidence="15"/>
<keyword evidence="6" id="KW-0479">Metal-binding</keyword>
<keyword evidence="4 15" id="KW-0808">Transferase</keyword>
<dbReference type="Gene3D" id="1.20.142.10">
    <property type="entry name" value="Poly(ADP-ribose) polymerase, regulatory domain"/>
    <property type="match status" value="1"/>
</dbReference>
<evidence type="ECO:0000259" key="20">
    <source>
        <dbReference type="PROSITE" id="PS51060"/>
    </source>
</evidence>